<organism evidence="2">
    <name type="scientific">Oryza brachyantha</name>
    <name type="common">malo sina</name>
    <dbReference type="NCBI Taxonomy" id="4533"/>
    <lineage>
        <taxon>Eukaryota</taxon>
        <taxon>Viridiplantae</taxon>
        <taxon>Streptophyta</taxon>
        <taxon>Embryophyta</taxon>
        <taxon>Tracheophyta</taxon>
        <taxon>Spermatophyta</taxon>
        <taxon>Magnoliopsida</taxon>
        <taxon>Liliopsida</taxon>
        <taxon>Poales</taxon>
        <taxon>Poaceae</taxon>
        <taxon>BOP clade</taxon>
        <taxon>Oryzoideae</taxon>
        <taxon>Oryzeae</taxon>
        <taxon>Oryzinae</taxon>
        <taxon>Oryza</taxon>
    </lineage>
</organism>
<reference evidence="2" key="1">
    <citation type="journal article" date="2013" name="Nat. Commun.">
        <title>Whole-genome sequencing of Oryza brachyantha reveals mechanisms underlying Oryza genome evolution.</title>
        <authorList>
            <person name="Chen J."/>
            <person name="Huang Q."/>
            <person name="Gao D."/>
            <person name="Wang J."/>
            <person name="Lang Y."/>
            <person name="Liu T."/>
            <person name="Li B."/>
            <person name="Bai Z."/>
            <person name="Luis Goicoechea J."/>
            <person name="Liang C."/>
            <person name="Chen C."/>
            <person name="Zhang W."/>
            <person name="Sun S."/>
            <person name="Liao Y."/>
            <person name="Zhang X."/>
            <person name="Yang L."/>
            <person name="Song C."/>
            <person name="Wang M."/>
            <person name="Shi J."/>
            <person name="Liu G."/>
            <person name="Liu J."/>
            <person name="Zhou H."/>
            <person name="Zhou W."/>
            <person name="Yu Q."/>
            <person name="An N."/>
            <person name="Chen Y."/>
            <person name="Cai Q."/>
            <person name="Wang B."/>
            <person name="Liu B."/>
            <person name="Min J."/>
            <person name="Huang Y."/>
            <person name="Wu H."/>
            <person name="Li Z."/>
            <person name="Zhang Y."/>
            <person name="Yin Y."/>
            <person name="Song W."/>
            <person name="Jiang J."/>
            <person name="Jackson S.A."/>
            <person name="Wing R.A."/>
            <person name="Wang J."/>
            <person name="Chen M."/>
        </authorList>
    </citation>
    <scope>NUCLEOTIDE SEQUENCE [LARGE SCALE GENOMIC DNA]</scope>
    <source>
        <strain evidence="2">cv. IRGC 101232</strain>
    </source>
</reference>
<accession>J3LM53</accession>
<feature type="region of interest" description="Disordered" evidence="1">
    <location>
        <begin position="35"/>
        <end position="59"/>
    </location>
</feature>
<sequence>MQIKIGVWCAGQYEGATPTCQVAWIVAGMEEMTLTSNAEGHEGNDADERGNMEEMHECG</sequence>
<proteinExistence type="predicted"/>
<feature type="compositionally biased region" description="Basic and acidic residues" evidence="1">
    <location>
        <begin position="39"/>
        <end position="59"/>
    </location>
</feature>
<protein>
    <submittedName>
        <fullName evidence="2">Uncharacterized protein</fullName>
    </submittedName>
</protein>
<keyword evidence="3" id="KW-1185">Reference proteome</keyword>
<name>J3LM53_ORYBR</name>
<dbReference type="AlphaFoldDB" id="J3LM53"/>
<reference evidence="2" key="2">
    <citation type="submission" date="2013-04" db="UniProtKB">
        <authorList>
            <consortium name="EnsemblPlants"/>
        </authorList>
    </citation>
    <scope>IDENTIFICATION</scope>
</reference>
<dbReference type="HOGENOM" id="CLU_2964550_0_0_1"/>
<dbReference type="EnsemblPlants" id="OB03G21290.1">
    <property type="protein sequence ID" value="OB03G21290.1"/>
    <property type="gene ID" value="OB03G21290"/>
</dbReference>
<dbReference type="Proteomes" id="UP000006038">
    <property type="component" value="Chromosome 3"/>
</dbReference>
<evidence type="ECO:0000256" key="1">
    <source>
        <dbReference type="SAM" id="MobiDB-lite"/>
    </source>
</evidence>
<evidence type="ECO:0000313" key="2">
    <source>
        <dbReference type="EnsemblPlants" id="OB03G21290.1"/>
    </source>
</evidence>
<dbReference type="Gramene" id="OB03G21290.1">
    <property type="protein sequence ID" value="OB03G21290.1"/>
    <property type="gene ID" value="OB03G21290"/>
</dbReference>
<evidence type="ECO:0000313" key="3">
    <source>
        <dbReference type="Proteomes" id="UP000006038"/>
    </source>
</evidence>